<dbReference type="InterPro" id="IPR002398">
    <property type="entry name" value="Pept_C14"/>
</dbReference>
<dbReference type="PANTHER" id="PTHR47901:SF8">
    <property type="entry name" value="CASPASE-3"/>
    <property type="match status" value="1"/>
</dbReference>
<dbReference type="EMBL" id="OU900094">
    <property type="protein sequence ID" value="CAG9854076.1"/>
    <property type="molecule type" value="Genomic_DNA"/>
</dbReference>
<comment type="similarity">
    <text evidence="1 5">Belongs to the peptidase C14A family.</text>
</comment>
<dbReference type="InterPro" id="IPR011600">
    <property type="entry name" value="Pept_C14_caspase"/>
</dbReference>
<keyword evidence="3" id="KW-0053">Apoptosis</keyword>
<dbReference type="PANTHER" id="PTHR47901">
    <property type="entry name" value="CASPASE RECRUITMENT DOMAIN-CONTAINING PROTEIN 18"/>
    <property type="match status" value="1"/>
</dbReference>
<keyword evidence="2" id="KW-0645">Protease</keyword>
<name>A0A9N9XJC3_PHYSR</name>
<dbReference type="InterPro" id="IPR002138">
    <property type="entry name" value="Pept_C14_p10"/>
</dbReference>
<keyword evidence="10" id="KW-1185">Reference proteome</keyword>
<dbReference type="Proteomes" id="UP001153712">
    <property type="component" value="Chromosome 1"/>
</dbReference>
<dbReference type="Gene3D" id="3.40.50.1460">
    <property type="match status" value="1"/>
</dbReference>
<evidence type="ECO:0000313" key="10">
    <source>
        <dbReference type="Proteomes" id="UP001153712"/>
    </source>
</evidence>
<evidence type="ECO:0000259" key="7">
    <source>
        <dbReference type="PROSITE" id="PS50207"/>
    </source>
</evidence>
<evidence type="ECO:0000256" key="3">
    <source>
        <dbReference type="ARBA" id="ARBA00022703"/>
    </source>
</evidence>
<dbReference type="OrthoDB" id="6097640at2759"/>
<dbReference type="GO" id="GO:0004197">
    <property type="term" value="F:cysteine-type endopeptidase activity"/>
    <property type="evidence" value="ECO:0007669"/>
    <property type="project" value="InterPro"/>
</dbReference>
<dbReference type="SUPFAM" id="SSF52129">
    <property type="entry name" value="Caspase-like"/>
    <property type="match status" value="1"/>
</dbReference>
<dbReference type="Gene3D" id="3.30.70.1470">
    <property type="entry name" value="Caspase-like"/>
    <property type="match status" value="1"/>
</dbReference>
<dbReference type="GO" id="GO:0006915">
    <property type="term" value="P:apoptotic process"/>
    <property type="evidence" value="ECO:0007669"/>
    <property type="project" value="UniProtKB-KW"/>
</dbReference>
<keyword evidence="4" id="KW-0378">Hydrolase</keyword>
<dbReference type="PRINTS" id="PR00376">
    <property type="entry name" value="IL1BCENZYME"/>
</dbReference>
<dbReference type="Pfam" id="PF00656">
    <property type="entry name" value="Peptidase_C14"/>
    <property type="match status" value="1"/>
</dbReference>
<evidence type="ECO:0000256" key="5">
    <source>
        <dbReference type="RuleBase" id="RU003971"/>
    </source>
</evidence>
<evidence type="ECO:0000313" key="9">
    <source>
        <dbReference type="EMBL" id="CAG9854076.1"/>
    </source>
</evidence>
<organism evidence="9 10">
    <name type="scientific">Phyllotreta striolata</name>
    <name type="common">Striped flea beetle</name>
    <name type="synonym">Crioceris striolata</name>
    <dbReference type="NCBI Taxonomy" id="444603"/>
    <lineage>
        <taxon>Eukaryota</taxon>
        <taxon>Metazoa</taxon>
        <taxon>Ecdysozoa</taxon>
        <taxon>Arthropoda</taxon>
        <taxon>Hexapoda</taxon>
        <taxon>Insecta</taxon>
        <taxon>Pterygota</taxon>
        <taxon>Neoptera</taxon>
        <taxon>Endopterygota</taxon>
        <taxon>Coleoptera</taxon>
        <taxon>Polyphaga</taxon>
        <taxon>Cucujiformia</taxon>
        <taxon>Chrysomeloidea</taxon>
        <taxon>Chrysomelidae</taxon>
        <taxon>Galerucinae</taxon>
        <taxon>Alticini</taxon>
        <taxon>Phyllotreta</taxon>
    </lineage>
</organism>
<dbReference type="AlphaFoldDB" id="A0A9N9XJC3"/>
<accession>A0A9N9XJC3</accession>
<feature type="compositionally biased region" description="Low complexity" evidence="6">
    <location>
        <begin position="43"/>
        <end position="64"/>
    </location>
</feature>
<dbReference type="InterPro" id="IPR029030">
    <property type="entry name" value="Caspase-like_dom_sf"/>
</dbReference>
<dbReference type="InterPro" id="IPR001309">
    <property type="entry name" value="Pept_C14_p20"/>
</dbReference>
<reference evidence="9" key="1">
    <citation type="submission" date="2022-01" db="EMBL/GenBank/DDBJ databases">
        <authorList>
            <person name="King R."/>
        </authorList>
    </citation>
    <scope>NUCLEOTIDE SEQUENCE</scope>
</reference>
<feature type="domain" description="Caspase family p10" evidence="7">
    <location>
        <begin position="315"/>
        <end position="371"/>
    </location>
</feature>
<dbReference type="PROSITE" id="PS50208">
    <property type="entry name" value="CASPASE_P20"/>
    <property type="match status" value="1"/>
</dbReference>
<protein>
    <recommendedName>
        <fullName evidence="11">Caspase-3</fullName>
    </recommendedName>
</protein>
<dbReference type="InterPro" id="IPR015917">
    <property type="entry name" value="Pept_C14A"/>
</dbReference>
<dbReference type="PROSITE" id="PS50207">
    <property type="entry name" value="CASPASE_P10"/>
    <property type="match status" value="1"/>
</dbReference>
<proteinExistence type="inferred from homology"/>
<evidence type="ECO:0000259" key="8">
    <source>
        <dbReference type="PROSITE" id="PS50208"/>
    </source>
</evidence>
<sequence>MCISKMFKKKTKTDEIKSDETPLQKTIVVHKIEERKSSAYFHTSSTTTSTSTQSFLKQSSTSKSPLSITNSSPRTIFEIDGTLRSPAPFQPNYQSAFQRNAVPYRSIQSTISTPALPAQSTPNLRYTGTSNNPIVPALSRRNSTPPNNTINTIVPTYEMKARRKGMALIINNVHFDKKTDERKGAEFDEINLKNLLKEMGFEVKSHSNQTVSKMKEKIKNFSKDKSLQNVNVSLVVMMSHGTNKKNGLPMPGNYTEVIGTDGKGLAVDEVLAEFTGENCKGMKGKPKIFIFQCCRGARSEYQVDAMPFGIAKNHADMLVAYSTLPGLYSLRDIKKGSIYIQTICHVFQQHSRNLDVESLLKIVDSELAKKGHVQTSSYENRGFKTCFLFNQNR</sequence>
<evidence type="ECO:0000256" key="6">
    <source>
        <dbReference type="SAM" id="MobiDB-lite"/>
    </source>
</evidence>
<dbReference type="SMART" id="SM00115">
    <property type="entry name" value="CASc"/>
    <property type="match status" value="1"/>
</dbReference>
<evidence type="ECO:0000256" key="2">
    <source>
        <dbReference type="ARBA" id="ARBA00022670"/>
    </source>
</evidence>
<dbReference type="GO" id="GO:0006508">
    <property type="term" value="P:proteolysis"/>
    <property type="evidence" value="ECO:0007669"/>
    <property type="project" value="UniProtKB-KW"/>
</dbReference>
<gene>
    <name evidence="9" type="ORF">PHYEVI_LOCUS541</name>
</gene>
<feature type="region of interest" description="Disordered" evidence="6">
    <location>
        <begin position="42"/>
        <end position="70"/>
    </location>
</feature>
<evidence type="ECO:0000256" key="4">
    <source>
        <dbReference type="ARBA" id="ARBA00022801"/>
    </source>
</evidence>
<evidence type="ECO:0000256" key="1">
    <source>
        <dbReference type="ARBA" id="ARBA00010134"/>
    </source>
</evidence>
<evidence type="ECO:0008006" key="11">
    <source>
        <dbReference type="Google" id="ProtNLM"/>
    </source>
</evidence>
<feature type="domain" description="Caspase family p20" evidence="8">
    <location>
        <begin position="163"/>
        <end position="298"/>
    </location>
</feature>